<dbReference type="InterPro" id="IPR028889">
    <property type="entry name" value="USP"/>
</dbReference>
<organism evidence="5 6">
    <name type="scientific">Cordylochernes scorpioides</name>
    <dbReference type="NCBI Taxonomy" id="51811"/>
    <lineage>
        <taxon>Eukaryota</taxon>
        <taxon>Metazoa</taxon>
        <taxon>Ecdysozoa</taxon>
        <taxon>Arthropoda</taxon>
        <taxon>Chelicerata</taxon>
        <taxon>Arachnida</taxon>
        <taxon>Pseudoscorpiones</taxon>
        <taxon>Cheliferoidea</taxon>
        <taxon>Chernetidae</taxon>
        <taxon>Cordylochernes</taxon>
    </lineage>
</organism>
<evidence type="ECO:0000313" key="5">
    <source>
        <dbReference type="EMBL" id="UYV73794.1"/>
    </source>
</evidence>
<comment type="catalytic activity">
    <reaction evidence="1">
        <text>Thiol-dependent hydrolysis of ester, thioester, amide, peptide and isopeptide bonds formed by the C-terminal Gly of ubiquitin (a 76-residue protein attached to proteins as an intracellular targeting signal).</text>
        <dbReference type="EC" id="3.4.19.12"/>
    </reaction>
</comment>
<dbReference type="PANTHER" id="PTHR21646:SF23">
    <property type="entry name" value="UBIQUITIN CARBOXYL-TERMINAL HYDROLASE USP2"/>
    <property type="match status" value="1"/>
</dbReference>
<dbReference type="Proteomes" id="UP001235939">
    <property type="component" value="Chromosome 11"/>
</dbReference>
<evidence type="ECO:0000313" key="6">
    <source>
        <dbReference type="Proteomes" id="UP001235939"/>
    </source>
</evidence>
<evidence type="ECO:0000259" key="4">
    <source>
        <dbReference type="PROSITE" id="PS50235"/>
    </source>
</evidence>
<feature type="domain" description="USP" evidence="4">
    <location>
        <begin position="592"/>
        <end position="894"/>
    </location>
</feature>
<dbReference type="EC" id="3.4.19.12" evidence="2"/>
<protein>
    <recommendedName>
        <fullName evidence="2">ubiquitinyl hydrolase 1</fullName>
        <ecNumber evidence="2">3.4.19.12</ecNumber>
    </recommendedName>
</protein>
<reference evidence="5 6" key="1">
    <citation type="submission" date="2022-01" db="EMBL/GenBank/DDBJ databases">
        <title>A chromosomal length assembly of Cordylochernes scorpioides.</title>
        <authorList>
            <person name="Zeh D."/>
            <person name="Zeh J."/>
        </authorList>
    </citation>
    <scope>NUCLEOTIDE SEQUENCE [LARGE SCALE GENOMIC DNA]</scope>
    <source>
        <strain evidence="5">IN4F17</strain>
        <tissue evidence="5">Whole Body</tissue>
    </source>
</reference>
<keyword evidence="6" id="KW-1185">Reference proteome</keyword>
<dbReference type="Gene3D" id="3.90.70.10">
    <property type="entry name" value="Cysteine proteinases"/>
    <property type="match status" value="1"/>
</dbReference>
<dbReference type="InterPro" id="IPR018200">
    <property type="entry name" value="USP_CS"/>
</dbReference>
<feature type="region of interest" description="Disordered" evidence="3">
    <location>
        <begin position="213"/>
        <end position="263"/>
    </location>
</feature>
<proteinExistence type="predicted"/>
<evidence type="ECO:0000256" key="1">
    <source>
        <dbReference type="ARBA" id="ARBA00000707"/>
    </source>
</evidence>
<dbReference type="SUPFAM" id="SSF54001">
    <property type="entry name" value="Cysteine proteinases"/>
    <property type="match status" value="1"/>
</dbReference>
<dbReference type="InterPro" id="IPR050185">
    <property type="entry name" value="Ub_carboxyl-term_hydrolase"/>
</dbReference>
<sequence length="895" mass="102241">MANYIQVAAPEGFNFGKPNEWPIWFKRFQRYRIASELSEKSENEQVNALIYIMGDKAEEILILFNLSEAQINDYKLVVSKFQDYFIGKRNVIYERAKFNRRSQGETEPVEEFITNLYVLAETCSYGILKEEMIRDRLVVGVKNLNLSEKLQLESELTLEKAIQIVRQSESNPQGCSSYEKRKCFRCGYYQGHSKEQCPAKDAICNKCRKKGVKDSEAKPKGDGLKDSDAKPKDEGMKDSEEEPKGDVVKDSEAKPKGAGVRELPPLEVNDRVWLTDLNGEPYVNYPEANPHTSDAATDVTDSSTSPGRTVHHDNLNGSIFLNVDQLITWFTFTPYPNMSDNMVKNEAILRSENNLNICPYEAGKDYLAIDVMCTKALADGRKRTNYLGLGAYFWEKITSAESVNTSSFAILDKKCPVTKRLNKVKRRLKELKFKLQFVVYEDVTRVIKTKGDMCMTEVTCFAANTSFKFILGAVYIHPGASMQDIGMLLWQGLGPYIHNSQYVPPFVQVDSSIPILLCGDFNKNDEPAPTPLTTCHSQPSPEEKRSRDKGHLTKFSVTRCLRGMCRCCHTETSASSETPISSELPSPNKPTAGVYNLGNTCYSNAVLQCLANTAPILEICCGEIHTPERQFLKKFGMLLKDMWKQDQPLKPKEFHKYVGSLESRFGNYTEEDSMEYLQFLICQLRNEMNSPMESKAITETTDKSLQSWQEYVQIENSPLVHIFASQIFKAIRCQSCPYTSERYEVYWDFSFPIPEKPNPTIQDCFAQLFEGEVIEDYTCEKCKQKGCVKTFNISKWPKILIIQFFRFSAFQQQKIDKMIHFPTTLDLSQFGSTAKYDLYAVVNHFGNKDSGHYLADAKHPISGKWYRYDDNKVKGIEYNKVVTTNAFILFYKELE</sequence>
<dbReference type="Pfam" id="PF00443">
    <property type="entry name" value="UCH"/>
    <property type="match status" value="1"/>
</dbReference>
<feature type="compositionally biased region" description="Basic and acidic residues" evidence="3">
    <location>
        <begin position="213"/>
        <end position="255"/>
    </location>
</feature>
<accession>A0ABY6KYU5</accession>
<gene>
    <name evidence="5" type="ORF">LAZ67_11000933</name>
</gene>
<dbReference type="EMBL" id="CP092873">
    <property type="protein sequence ID" value="UYV73794.1"/>
    <property type="molecule type" value="Genomic_DNA"/>
</dbReference>
<dbReference type="PROSITE" id="PS50235">
    <property type="entry name" value="USP_3"/>
    <property type="match status" value="1"/>
</dbReference>
<feature type="region of interest" description="Disordered" evidence="3">
    <location>
        <begin position="529"/>
        <end position="549"/>
    </location>
</feature>
<name>A0ABY6KYU5_9ARAC</name>
<feature type="compositionally biased region" description="Polar residues" evidence="3">
    <location>
        <begin position="531"/>
        <end position="540"/>
    </location>
</feature>
<dbReference type="PANTHER" id="PTHR21646">
    <property type="entry name" value="UBIQUITIN CARBOXYL-TERMINAL HYDROLASE"/>
    <property type="match status" value="1"/>
</dbReference>
<evidence type="ECO:0000256" key="3">
    <source>
        <dbReference type="SAM" id="MobiDB-lite"/>
    </source>
</evidence>
<dbReference type="InterPro" id="IPR001394">
    <property type="entry name" value="Peptidase_C19_UCH"/>
</dbReference>
<evidence type="ECO:0000256" key="2">
    <source>
        <dbReference type="ARBA" id="ARBA00012759"/>
    </source>
</evidence>
<dbReference type="PROSITE" id="PS00973">
    <property type="entry name" value="USP_2"/>
    <property type="match status" value="1"/>
</dbReference>
<dbReference type="InterPro" id="IPR038765">
    <property type="entry name" value="Papain-like_cys_pep_sf"/>
</dbReference>